<protein>
    <submittedName>
        <fullName evidence="1">Uncharacterized protein</fullName>
    </submittedName>
</protein>
<accession>A0A7C8TX80</accession>
<proteinExistence type="predicted"/>
<dbReference type="Proteomes" id="UP000479691">
    <property type="component" value="Unassembled WGS sequence"/>
</dbReference>
<evidence type="ECO:0000313" key="2">
    <source>
        <dbReference type="Proteomes" id="UP000479691"/>
    </source>
</evidence>
<organism evidence="1 2">
    <name type="scientific">Orbilia oligospora</name>
    <name type="common">Nematode-trapping fungus</name>
    <name type="synonym">Arthrobotrys oligospora</name>
    <dbReference type="NCBI Taxonomy" id="2813651"/>
    <lineage>
        <taxon>Eukaryota</taxon>
        <taxon>Fungi</taxon>
        <taxon>Dikarya</taxon>
        <taxon>Ascomycota</taxon>
        <taxon>Pezizomycotina</taxon>
        <taxon>Orbiliomycetes</taxon>
        <taxon>Orbiliales</taxon>
        <taxon>Orbiliaceae</taxon>
        <taxon>Orbilia</taxon>
    </lineage>
</organism>
<comment type="caution">
    <text evidence="1">The sequence shown here is derived from an EMBL/GenBank/DDBJ whole genome shotgun (WGS) entry which is preliminary data.</text>
</comment>
<sequence>MRIVKEEDYDVRAGAGGNTQKRFRCHVSVLLNVQLPKTSLLDSQFHFPAGEGSKTNGANEALGLSKVFDDFTLVSRGI</sequence>
<dbReference type="AlphaFoldDB" id="A0A7C8TX80"/>
<evidence type="ECO:0000313" key="1">
    <source>
        <dbReference type="EMBL" id="KAF3178641.1"/>
    </source>
</evidence>
<gene>
    <name evidence="1" type="ORF">TWF788_007371</name>
</gene>
<dbReference type="EMBL" id="JAABOE010000040">
    <property type="protein sequence ID" value="KAF3178641.1"/>
    <property type="molecule type" value="Genomic_DNA"/>
</dbReference>
<name>A0A7C8TX80_ORBOL</name>
<reference evidence="1 2" key="1">
    <citation type="submission" date="2019-06" db="EMBL/GenBank/DDBJ databases">
        <authorList>
            <person name="Palmer J.M."/>
        </authorList>
    </citation>
    <scope>NUCLEOTIDE SEQUENCE [LARGE SCALE GENOMIC DNA]</scope>
    <source>
        <strain evidence="1 2">TWF788</strain>
    </source>
</reference>